<feature type="transmembrane region" description="Helical" evidence="5">
    <location>
        <begin position="38"/>
        <end position="57"/>
    </location>
</feature>
<proteinExistence type="predicted"/>
<dbReference type="InterPro" id="IPR031726">
    <property type="entry name" value="PglL_A"/>
</dbReference>
<keyword evidence="9" id="KW-0436">Ligase</keyword>
<dbReference type="EMBL" id="LFJJ01000027">
    <property type="protein sequence ID" value="KND61247.1"/>
    <property type="molecule type" value="Genomic_DNA"/>
</dbReference>
<dbReference type="InterPro" id="IPR007016">
    <property type="entry name" value="O-antigen_ligase-rel_domated"/>
</dbReference>
<feature type="domain" description="Virulence factor membrane-bound polymerase C-terminal" evidence="7">
    <location>
        <begin position="391"/>
        <end position="557"/>
    </location>
</feature>
<dbReference type="Pfam" id="PF15864">
    <property type="entry name" value="PglL_A"/>
    <property type="match status" value="1"/>
</dbReference>
<evidence type="ECO:0000313" key="9">
    <source>
        <dbReference type="EMBL" id="KND61247.1"/>
    </source>
</evidence>
<dbReference type="PANTHER" id="PTHR37422">
    <property type="entry name" value="TEICHURONIC ACID BIOSYNTHESIS PROTEIN TUAE"/>
    <property type="match status" value="1"/>
</dbReference>
<feature type="transmembrane region" description="Helical" evidence="5">
    <location>
        <begin position="362"/>
        <end position="381"/>
    </location>
</feature>
<feature type="transmembrane region" description="Helical" evidence="5">
    <location>
        <begin position="201"/>
        <end position="218"/>
    </location>
</feature>
<protein>
    <submittedName>
        <fullName evidence="9">Lipid A core-O-antigen ligase</fullName>
    </submittedName>
</protein>
<keyword evidence="2 5" id="KW-0812">Transmembrane</keyword>
<accession>A0A0L0MEY5</accession>
<feature type="transmembrane region" description="Helical" evidence="5">
    <location>
        <begin position="128"/>
        <end position="149"/>
    </location>
</feature>
<comment type="subcellular location">
    <subcellularLocation>
        <location evidence="1">Membrane</location>
        <topology evidence="1">Multi-pass membrane protein</topology>
    </subcellularLocation>
</comment>
<dbReference type="InterPro" id="IPR051533">
    <property type="entry name" value="WaaL-like"/>
</dbReference>
<comment type="caution">
    <text evidence="9">The sequence shown here is derived from an EMBL/GenBank/DDBJ whole genome shotgun (WGS) entry which is preliminary data.</text>
</comment>
<feature type="domain" description="O-antigen ligase-related" evidence="6">
    <location>
        <begin position="208"/>
        <end position="370"/>
    </location>
</feature>
<dbReference type="RefSeq" id="WP_050452830.1">
    <property type="nucleotide sequence ID" value="NZ_LFJJ01000027.1"/>
</dbReference>
<gene>
    <name evidence="9" type="ORF">BVER_04108</name>
</gene>
<dbReference type="PANTHER" id="PTHR37422:SF21">
    <property type="entry name" value="EXOQ-LIKE PROTEIN"/>
    <property type="match status" value="1"/>
</dbReference>
<dbReference type="Pfam" id="PF04932">
    <property type="entry name" value="Wzy_C"/>
    <property type="match status" value="1"/>
</dbReference>
<feature type="transmembrane region" description="Helical" evidence="5">
    <location>
        <begin position="96"/>
        <end position="116"/>
    </location>
</feature>
<dbReference type="InterPro" id="IPR021797">
    <property type="entry name" value="Wzy_C_2"/>
</dbReference>
<evidence type="ECO:0000259" key="6">
    <source>
        <dbReference type="Pfam" id="PF04932"/>
    </source>
</evidence>
<evidence type="ECO:0000259" key="7">
    <source>
        <dbReference type="Pfam" id="PF11846"/>
    </source>
</evidence>
<feature type="transmembrane region" description="Helical" evidence="5">
    <location>
        <begin position="69"/>
        <end position="90"/>
    </location>
</feature>
<dbReference type="OrthoDB" id="4448at2"/>
<dbReference type="GO" id="GO:0016020">
    <property type="term" value="C:membrane"/>
    <property type="evidence" value="ECO:0007669"/>
    <property type="project" value="UniProtKB-SubCell"/>
</dbReference>
<organism evidence="9 10">
    <name type="scientific">Candidatus Burkholderia verschuerenii</name>
    <dbReference type="NCBI Taxonomy" id="242163"/>
    <lineage>
        <taxon>Bacteria</taxon>
        <taxon>Pseudomonadati</taxon>
        <taxon>Pseudomonadota</taxon>
        <taxon>Betaproteobacteria</taxon>
        <taxon>Burkholderiales</taxon>
        <taxon>Burkholderiaceae</taxon>
        <taxon>Burkholderia</taxon>
    </lineage>
</organism>
<evidence type="ECO:0000259" key="8">
    <source>
        <dbReference type="Pfam" id="PF15864"/>
    </source>
</evidence>
<dbReference type="Pfam" id="PF11846">
    <property type="entry name" value="Wzy_C_2"/>
    <property type="match status" value="1"/>
</dbReference>
<evidence type="ECO:0000256" key="2">
    <source>
        <dbReference type="ARBA" id="ARBA00022692"/>
    </source>
</evidence>
<name>A0A0L0MEY5_9BURK</name>
<evidence type="ECO:0000256" key="1">
    <source>
        <dbReference type="ARBA" id="ARBA00004141"/>
    </source>
</evidence>
<evidence type="ECO:0000256" key="3">
    <source>
        <dbReference type="ARBA" id="ARBA00022989"/>
    </source>
</evidence>
<dbReference type="AlphaFoldDB" id="A0A0L0MEY5"/>
<dbReference type="PATRIC" id="fig|242163.4.peg.3806"/>
<feature type="transmembrane region" description="Helical" evidence="5">
    <location>
        <begin position="388"/>
        <end position="405"/>
    </location>
</feature>
<feature type="transmembrane region" description="Helical" evidence="5">
    <location>
        <begin position="176"/>
        <end position="194"/>
    </location>
</feature>
<keyword evidence="10" id="KW-1185">Reference proteome</keyword>
<evidence type="ECO:0000313" key="10">
    <source>
        <dbReference type="Proteomes" id="UP000036959"/>
    </source>
</evidence>
<keyword evidence="3 5" id="KW-1133">Transmembrane helix</keyword>
<feature type="transmembrane region" description="Helical" evidence="5">
    <location>
        <begin position="224"/>
        <end position="240"/>
    </location>
</feature>
<evidence type="ECO:0000256" key="5">
    <source>
        <dbReference type="SAM" id="Phobius"/>
    </source>
</evidence>
<dbReference type="GO" id="GO:0016874">
    <property type="term" value="F:ligase activity"/>
    <property type="evidence" value="ECO:0007669"/>
    <property type="project" value="UniProtKB-KW"/>
</dbReference>
<sequence>MPSQYARYLCFAVLCLALTIPFGVVNHTYPIPTFYAEFSALGLYLALGATVALLVRVSEPRVPFASPTIALMPLAFGLLLVAQTVLLPVAQPSMNWLGGAYLLASFIAVHTGFGLVRAGLSEKALRIGAAALMVGGLFAVFCQIVQLFYLEVKFTPFVVAYNVLVERRPFGNMAQANHLATVIAFAMAGALYYVQTRRLPVVLWIVVSAVYSLGLALTVSRGPWLQTAVIIVGGFWMAFVQGRKVASDGFDGPGRRDLRAWLIPVVLAVVFFAVNAAVRWANVRYDFGLAQSAAERMQDANQIAPRLALWKYGWTMFKTHPMLGVGWGEFPRYQFNLVRELGGVEIANNAHDIFIDLLAKTGAFGVAILVFGIVLWLIRVLRAPQTPARIFGLSLLGVLMMHALVEYPQQYMFFLMPAMLIIGLLETRAIRLVARPFSYGLYVLLVVGGLVALYPTLRDYNRAEVLYYGARPAEQYRDDPSFLFTAWGEYGAATLLPMNAQDLEMKLAMHRKAIALLPGETVLRRYAVLQALAGQREDALDTMARLKIFATELHDWPKQLASTMQMTDEIGKPLASFKADLVKLYGQPAAGAQEDDEDDEEE</sequence>
<evidence type="ECO:0000256" key="4">
    <source>
        <dbReference type="ARBA" id="ARBA00023136"/>
    </source>
</evidence>
<feature type="transmembrane region" description="Helical" evidence="5">
    <location>
        <begin position="261"/>
        <end position="281"/>
    </location>
</feature>
<feature type="transmembrane region" description="Helical" evidence="5">
    <location>
        <begin position="439"/>
        <end position="457"/>
    </location>
</feature>
<reference evidence="10" key="1">
    <citation type="submission" date="2015-06" db="EMBL/GenBank/DDBJ databases">
        <title>Comparative genomics of Burkholderia leaf nodule symbionts.</title>
        <authorList>
            <person name="Carlier A."/>
            <person name="Eberl L."/>
            <person name="Pinto-Carbo M."/>
        </authorList>
    </citation>
    <scope>NUCLEOTIDE SEQUENCE [LARGE SCALE GENOMIC DNA]</scope>
    <source>
        <strain evidence="10">UZHbot4</strain>
    </source>
</reference>
<feature type="domain" description="Protein glycosylation ligase" evidence="8">
    <location>
        <begin position="169"/>
        <end position="192"/>
    </location>
</feature>
<keyword evidence="4 5" id="KW-0472">Membrane</keyword>
<dbReference type="Proteomes" id="UP000036959">
    <property type="component" value="Unassembled WGS sequence"/>
</dbReference>